<dbReference type="InParanoid" id="A0A2K1QPR9"/>
<sequence length="363" mass="40196">MRIALPSRKRTRDRKRRGGPHLGELLKQLDYPLPKLNPAPFACYQAGDSFHDDYYTGVIYPWTGFSDEVAQTIVALRQKCGIGIDNTSRSQEEDPEIVLAWYETTVNGRWVQNAATPVGRVLEAAFSAQLISKHLVFGDHGAIPRLEIPVLAGLLDIRAQNPHPLPGLLIFEIKTPFPKGHQRLAAYVDEIFRERSETVIVEKLRKALGQVIRYLNASQARVAVLSWYDGTIFVRRRALGISVSRCFGREEEGLASVRNALLAVCIWAAEGEGPFADSLVEATLLPIVPYARRDKPNTIAMSAVETIVTRTPAAPICREITPDLLPVGTSPSSIPIIQSIPHGLRADEEESPSVAAATRRQRR</sequence>
<feature type="region of interest" description="Disordered" evidence="1">
    <location>
        <begin position="341"/>
        <end position="363"/>
    </location>
</feature>
<accession>A0A2K1QPR9</accession>
<evidence type="ECO:0000256" key="1">
    <source>
        <dbReference type="SAM" id="MobiDB-lite"/>
    </source>
</evidence>
<evidence type="ECO:0000313" key="3">
    <source>
        <dbReference type="Proteomes" id="UP000243797"/>
    </source>
</evidence>
<protein>
    <submittedName>
        <fullName evidence="2">Dihydroorotate dehydrogenase (Quinone), mitochondrial</fullName>
    </submittedName>
</protein>
<organism evidence="2 3">
    <name type="scientific">Sphaceloma murrayae</name>
    <dbReference type="NCBI Taxonomy" id="2082308"/>
    <lineage>
        <taxon>Eukaryota</taxon>
        <taxon>Fungi</taxon>
        <taxon>Dikarya</taxon>
        <taxon>Ascomycota</taxon>
        <taxon>Pezizomycotina</taxon>
        <taxon>Dothideomycetes</taxon>
        <taxon>Dothideomycetidae</taxon>
        <taxon>Myriangiales</taxon>
        <taxon>Elsinoaceae</taxon>
        <taxon>Sphaceloma</taxon>
    </lineage>
</organism>
<dbReference type="AlphaFoldDB" id="A0A2K1QPR9"/>
<proteinExistence type="predicted"/>
<name>A0A2K1QPR9_9PEZI</name>
<comment type="caution">
    <text evidence="2">The sequence shown here is derived from an EMBL/GenBank/DDBJ whole genome shotgun (WGS) entry which is preliminary data.</text>
</comment>
<evidence type="ECO:0000313" key="2">
    <source>
        <dbReference type="EMBL" id="PNS17075.1"/>
    </source>
</evidence>
<dbReference type="Proteomes" id="UP000243797">
    <property type="component" value="Unassembled WGS sequence"/>
</dbReference>
<reference evidence="2 3" key="1">
    <citation type="submission" date="2017-06" db="EMBL/GenBank/DDBJ databases">
        <title>Draft genome sequence of a variant of Elsinoe murrayae.</title>
        <authorList>
            <person name="Cheng Q."/>
        </authorList>
    </citation>
    <scope>NUCLEOTIDE SEQUENCE [LARGE SCALE GENOMIC DNA]</scope>
    <source>
        <strain evidence="2 3">CQ-2017a</strain>
    </source>
</reference>
<dbReference type="EMBL" id="NKHZ01000054">
    <property type="protein sequence ID" value="PNS17075.1"/>
    <property type="molecule type" value="Genomic_DNA"/>
</dbReference>
<keyword evidence="3" id="KW-1185">Reference proteome</keyword>
<gene>
    <name evidence="2" type="ORF">CAC42_3645</name>
</gene>